<gene>
    <name evidence="2" type="ORF">RAM05_10800</name>
</gene>
<accession>A0ABD7Z1X9</accession>
<feature type="compositionally biased region" description="Low complexity" evidence="1">
    <location>
        <begin position="155"/>
        <end position="175"/>
    </location>
</feature>
<dbReference type="EMBL" id="CP132375">
    <property type="protein sequence ID" value="WLS98312.1"/>
    <property type="molecule type" value="Genomic_DNA"/>
</dbReference>
<dbReference type="RefSeq" id="WP_025331413.1">
    <property type="nucleotide sequence ID" value="NZ_CP132375.1"/>
</dbReference>
<dbReference type="AlphaFoldDB" id="A0ABD7Z1X9"/>
<reference evidence="2 3" key="1">
    <citation type="submission" date="2023-08" db="EMBL/GenBank/DDBJ databases">
        <title>Complete genome sequences of 12 bacterial strains from the honey bee gut, resolved with long-read nanopore sequencing.</title>
        <authorList>
            <person name="Kwong W.K."/>
            <person name="Acheampong S."/>
            <person name="Polat M.F."/>
        </authorList>
    </citation>
    <scope>NUCLEOTIDE SEQUENCE [LARGE SCALE GENOMIC DNA]</scope>
    <source>
        <strain evidence="3">wkB9</strain>
    </source>
</reference>
<name>A0ABD7Z1X9_9NEIS</name>
<protein>
    <recommendedName>
        <fullName evidence="4">Phage tail protein</fullName>
    </recommendedName>
</protein>
<evidence type="ECO:0000256" key="1">
    <source>
        <dbReference type="SAM" id="MobiDB-lite"/>
    </source>
</evidence>
<dbReference type="Gene3D" id="4.10.410.40">
    <property type="match status" value="1"/>
</dbReference>
<proteinExistence type="predicted"/>
<evidence type="ECO:0008006" key="4">
    <source>
        <dbReference type="Google" id="ProtNLM"/>
    </source>
</evidence>
<sequence>MATLARAIPSDGLVMQFSFYDSKKQEYGENIQLCGHDSYDFKDGKTDKHDTTDFCQAAKGTKSFMAGAKDNGTLSINLKRFDPRQPALAAYMNALVNSLLKVRVIYCDPNAEAIDVDVCTFFCQKEVNPSWNSKVGEVLGGSMELSTVADAAWTTENYTPETPNIPETPETPENPGKSQKTK</sequence>
<dbReference type="GeneID" id="32536345"/>
<organism evidence="2 3">
    <name type="scientific">Snodgrassella alvi</name>
    <dbReference type="NCBI Taxonomy" id="1196083"/>
    <lineage>
        <taxon>Bacteria</taxon>
        <taxon>Pseudomonadati</taxon>
        <taxon>Pseudomonadota</taxon>
        <taxon>Betaproteobacteria</taxon>
        <taxon>Neisseriales</taxon>
        <taxon>Neisseriaceae</taxon>
        <taxon>Snodgrassella</taxon>
    </lineage>
</organism>
<feature type="region of interest" description="Disordered" evidence="1">
    <location>
        <begin position="155"/>
        <end position="182"/>
    </location>
</feature>
<evidence type="ECO:0000313" key="2">
    <source>
        <dbReference type="EMBL" id="WLS98312.1"/>
    </source>
</evidence>
<dbReference type="Proteomes" id="UP001229773">
    <property type="component" value="Chromosome"/>
</dbReference>
<evidence type="ECO:0000313" key="3">
    <source>
        <dbReference type="Proteomes" id="UP001229773"/>
    </source>
</evidence>